<name>A0ACB9HNR4_9ASTR</name>
<sequence>MVSVVVLPTVRPKDLSSALPSQTTSKARLPKRLIQAKLAMQHVSRDSANNRKHDVKCSTGGGCNLGPVKEVAAARESPYPTPPVSGQRLSRD</sequence>
<keyword evidence="2" id="KW-1185">Reference proteome</keyword>
<organism evidence="1 2">
    <name type="scientific">Smallanthus sonchifolius</name>
    <dbReference type="NCBI Taxonomy" id="185202"/>
    <lineage>
        <taxon>Eukaryota</taxon>
        <taxon>Viridiplantae</taxon>
        <taxon>Streptophyta</taxon>
        <taxon>Embryophyta</taxon>
        <taxon>Tracheophyta</taxon>
        <taxon>Spermatophyta</taxon>
        <taxon>Magnoliopsida</taxon>
        <taxon>eudicotyledons</taxon>
        <taxon>Gunneridae</taxon>
        <taxon>Pentapetalae</taxon>
        <taxon>asterids</taxon>
        <taxon>campanulids</taxon>
        <taxon>Asterales</taxon>
        <taxon>Asteraceae</taxon>
        <taxon>Asteroideae</taxon>
        <taxon>Heliantheae alliance</taxon>
        <taxon>Millerieae</taxon>
        <taxon>Smallanthus</taxon>
    </lineage>
</organism>
<evidence type="ECO:0000313" key="2">
    <source>
        <dbReference type="Proteomes" id="UP001056120"/>
    </source>
</evidence>
<evidence type="ECO:0000313" key="1">
    <source>
        <dbReference type="EMBL" id="KAI3797359.1"/>
    </source>
</evidence>
<accession>A0ACB9HNR4</accession>
<reference evidence="1 2" key="2">
    <citation type="journal article" date="2022" name="Mol. Ecol. Resour.">
        <title>The genomes of chicory, endive, great burdock and yacon provide insights into Asteraceae paleo-polyploidization history and plant inulin production.</title>
        <authorList>
            <person name="Fan W."/>
            <person name="Wang S."/>
            <person name="Wang H."/>
            <person name="Wang A."/>
            <person name="Jiang F."/>
            <person name="Liu H."/>
            <person name="Zhao H."/>
            <person name="Xu D."/>
            <person name="Zhang Y."/>
        </authorList>
    </citation>
    <scope>NUCLEOTIDE SEQUENCE [LARGE SCALE GENOMIC DNA]</scope>
    <source>
        <strain evidence="2">cv. Yunnan</strain>
        <tissue evidence="1">Leaves</tissue>
    </source>
</reference>
<proteinExistence type="predicted"/>
<comment type="caution">
    <text evidence="1">The sequence shown here is derived from an EMBL/GenBank/DDBJ whole genome shotgun (WGS) entry which is preliminary data.</text>
</comment>
<dbReference type="Proteomes" id="UP001056120">
    <property type="component" value="Linkage Group LG11"/>
</dbReference>
<gene>
    <name evidence="1" type="ORF">L1987_32615</name>
</gene>
<reference evidence="2" key="1">
    <citation type="journal article" date="2022" name="Mol. Ecol. Resour.">
        <title>The genomes of chicory, endive, great burdock and yacon provide insights into Asteraceae palaeo-polyploidization history and plant inulin production.</title>
        <authorList>
            <person name="Fan W."/>
            <person name="Wang S."/>
            <person name="Wang H."/>
            <person name="Wang A."/>
            <person name="Jiang F."/>
            <person name="Liu H."/>
            <person name="Zhao H."/>
            <person name="Xu D."/>
            <person name="Zhang Y."/>
        </authorList>
    </citation>
    <scope>NUCLEOTIDE SEQUENCE [LARGE SCALE GENOMIC DNA]</scope>
    <source>
        <strain evidence="2">cv. Yunnan</strain>
    </source>
</reference>
<dbReference type="EMBL" id="CM042028">
    <property type="protein sequence ID" value="KAI3797359.1"/>
    <property type="molecule type" value="Genomic_DNA"/>
</dbReference>
<protein>
    <submittedName>
        <fullName evidence="1">Uncharacterized protein</fullName>
    </submittedName>
</protein>